<keyword evidence="6" id="KW-1185">Reference proteome</keyword>
<reference evidence="5" key="1">
    <citation type="journal article" date="2021" name="IMA Fungus">
        <title>Genomic characterization of three marine fungi, including Emericellopsis atlantica sp. nov. with signatures of a generalist lifestyle and marine biomass degradation.</title>
        <authorList>
            <person name="Hagestad O.C."/>
            <person name="Hou L."/>
            <person name="Andersen J.H."/>
            <person name="Hansen E.H."/>
            <person name="Altermark B."/>
            <person name="Li C."/>
            <person name="Kuhnert E."/>
            <person name="Cox R.J."/>
            <person name="Crous P.W."/>
            <person name="Spatafora J.W."/>
            <person name="Lail K."/>
            <person name="Amirebrahimi M."/>
            <person name="Lipzen A."/>
            <person name="Pangilinan J."/>
            <person name="Andreopoulos W."/>
            <person name="Hayes R.D."/>
            <person name="Ng V."/>
            <person name="Grigoriev I.V."/>
            <person name="Jackson S.A."/>
            <person name="Sutton T.D.S."/>
            <person name="Dobson A.D.W."/>
            <person name="Rama T."/>
        </authorList>
    </citation>
    <scope>NUCLEOTIDE SEQUENCE</scope>
    <source>
        <strain evidence="5">TRa3180A</strain>
    </source>
</reference>
<dbReference type="InterPro" id="IPR044539">
    <property type="entry name" value="Pch2-like"/>
</dbReference>
<dbReference type="InterPro" id="IPR027417">
    <property type="entry name" value="P-loop_NTPase"/>
</dbReference>
<feature type="region of interest" description="Disordered" evidence="3">
    <location>
        <begin position="479"/>
        <end position="505"/>
    </location>
</feature>
<dbReference type="GO" id="GO:0051598">
    <property type="term" value="P:meiotic recombination checkpoint signaling"/>
    <property type="evidence" value="ECO:0007669"/>
    <property type="project" value="TreeGrafter"/>
</dbReference>
<dbReference type="GO" id="GO:0016887">
    <property type="term" value="F:ATP hydrolysis activity"/>
    <property type="evidence" value="ECO:0007669"/>
    <property type="project" value="InterPro"/>
</dbReference>
<evidence type="ECO:0000313" key="6">
    <source>
        <dbReference type="Proteomes" id="UP000887226"/>
    </source>
</evidence>
<organism evidence="5 6">
    <name type="scientific">Calycina marina</name>
    <dbReference type="NCBI Taxonomy" id="1763456"/>
    <lineage>
        <taxon>Eukaryota</taxon>
        <taxon>Fungi</taxon>
        <taxon>Dikarya</taxon>
        <taxon>Ascomycota</taxon>
        <taxon>Pezizomycotina</taxon>
        <taxon>Leotiomycetes</taxon>
        <taxon>Helotiales</taxon>
        <taxon>Pezizellaceae</taxon>
        <taxon>Calycina</taxon>
    </lineage>
</organism>
<dbReference type="GO" id="GO:0007131">
    <property type="term" value="P:reciprocal meiotic recombination"/>
    <property type="evidence" value="ECO:0007669"/>
    <property type="project" value="TreeGrafter"/>
</dbReference>
<dbReference type="SMART" id="SM00382">
    <property type="entry name" value="AAA"/>
    <property type="match status" value="1"/>
</dbReference>
<evidence type="ECO:0000313" key="5">
    <source>
        <dbReference type="EMBL" id="KAG9243387.1"/>
    </source>
</evidence>
<comment type="caution">
    <text evidence="5">The sequence shown here is derived from an EMBL/GenBank/DDBJ whole genome shotgun (WGS) entry which is preliminary data.</text>
</comment>
<dbReference type="SUPFAM" id="SSF52540">
    <property type="entry name" value="P-loop containing nucleoside triphosphate hydrolases"/>
    <property type="match status" value="1"/>
</dbReference>
<gene>
    <name evidence="5" type="ORF">BJ878DRAFT_552917</name>
</gene>
<dbReference type="GO" id="GO:0005694">
    <property type="term" value="C:chromosome"/>
    <property type="evidence" value="ECO:0007669"/>
    <property type="project" value="TreeGrafter"/>
</dbReference>
<dbReference type="Pfam" id="PF00004">
    <property type="entry name" value="AAA"/>
    <property type="match status" value="1"/>
</dbReference>
<evidence type="ECO:0000259" key="4">
    <source>
        <dbReference type="SMART" id="SM00382"/>
    </source>
</evidence>
<feature type="domain" description="AAA+ ATPase" evidence="4">
    <location>
        <begin position="162"/>
        <end position="312"/>
    </location>
</feature>
<dbReference type="EMBL" id="MU253982">
    <property type="protein sequence ID" value="KAG9243387.1"/>
    <property type="molecule type" value="Genomic_DNA"/>
</dbReference>
<name>A0A9P8CE38_9HELO</name>
<keyword evidence="2" id="KW-0067">ATP-binding</keyword>
<evidence type="ECO:0000256" key="3">
    <source>
        <dbReference type="SAM" id="MobiDB-lite"/>
    </source>
</evidence>
<evidence type="ECO:0000256" key="1">
    <source>
        <dbReference type="ARBA" id="ARBA00022741"/>
    </source>
</evidence>
<evidence type="ECO:0000256" key="2">
    <source>
        <dbReference type="ARBA" id="ARBA00022840"/>
    </source>
</evidence>
<keyword evidence="5" id="KW-0378">Hydrolase</keyword>
<dbReference type="Proteomes" id="UP000887226">
    <property type="component" value="Unassembled WGS sequence"/>
</dbReference>
<dbReference type="OrthoDB" id="5925at2759"/>
<keyword evidence="1" id="KW-0547">Nucleotide-binding</keyword>
<dbReference type="GO" id="GO:0005634">
    <property type="term" value="C:nucleus"/>
    <property type="evidence" value="ECO:0007669"/>
    <property type="project" value="TreeGrafter"/>
</dbReference>
<dbReference type="InterPro" id="IPR003593">
    <property type="entry name" value="AAA+_ATPase"/>
</dbReference>
<dbReference type="Gene3D" id="3.40.50.300">
    <property type="entry name" value="P-loop containing nucleotide triphosphate hydrolases"/>
    <property type="match status" value="1"/>
</dbReference>
<dbReference type="GO" id="GO:0005524">
    <property type="term" value="F:ATP binding"/>
    <property type="evidence" value="ECO:0007669"/>
    <property type="project" value="UniProtKB-KW"/>
</dbReference>
<accession>A0A9P8CE38</accession>
<sequence length="531" mass="59546">MDSAILYIEARLQDDVELRDFTMVQEILERELAKKEKNLVFQVGENLLNDQRYASLALRGNYKNASSVLHSLNVVEYVGPANESTYYSTNNVAVRVQMYKLCTTNDDKDVIPQGETTYMPHINFNEIWDDLIFGTDIKGELIATMTNILRFSKRVSQKRAAMNPLILLHGPPGTGKTTLCQGLAQKVAIRLKDTYKVSRLIQIRTATLLSKFYSESAKQVDKIFTTIERMCDDDHEQFICVLIDEVESIASSREASMHGEAQDSLRATNSLLTGLDRVGKKSNVVFLCTSNMLGSLDLAFLDRCGIRIPVIAPAPAIQYEILRMSIYTVPTRCDNGMTKFIGLHGLIADGIITPKCAIPCYRDAELEYVFDSVPVVELSSDEDRSNVMEGDQYGNQPNEDIGDLYGARLLRIVEQINKQPDGEISGRSLTQLPEMSILRHLRSSQCNLNMAYSFMEICINSVADSSNATTKEHSWEVVVNDESSDTEVQEESASSSNGKRERDEDELDLALKLVERVASTLREAKRSKRGQ</sequence>
<dbReference type="PANTHER" id="PTHR45991">
    <property type="entry name" value="PACHYTENE CHECKPOINT PROTEIN 2"/>
    <property type="match status" value="1"/>
</dbReference>
<dbReference type="PANTHER" id="PTHR45991:SF1">
    <property type="entry name" value="PACHYTENE CHECKPOINT PROTEIN 2 HOMOLOG"/>
    <property type="match status" value="1"/>
</dbReference>
<proteinExistence type="predicted"/>
<dbReference type="InterPro" id="IPR003959">
    <property type="entry name" value="ATPase_AAA_core"/>
</dbReference>
<dbReference type="AlphaFoldDB" id="A0A9P8CE38"/>
<protein>
    <submittedName>
        <fullName evidence="5">P-loop containing nucleoside triphosphate hydrolase protein</fullName>
    </submittedName>
</protein>